<gene>
    <name evidence="1" type="ORF">LY90DRAFT_516525</name>
</gene>
<proteinExistence type="predicted"/>
<dbReference type="EMBL" id="MCOG01000280">
    <property type="protein sequence ID" value="ORY20770.1"/>
    <property type="molecule type" value="Genomic_DNA"/>
</dbReference>
<protein>
    <submittedName>
        <fullName evidence="1">Uncharacterized protein</fullName>
    </submittedName>
</protein>
<comment type="caution">
    <text evidence="1">The sequence shown here is derived from an EMBL/GenBank/DDBJ whole genome shotgun (WGS) entry which is preliminary data.</text>
</comment>
<reference evidence="1 2" key="1">
    <citation type="submission" date="2016-08" db="EMBL/GenBank/DDBJ databases">
        <title>A Parts List for Fungal Cellulosomes Revealed by Comparative Genomics.</title>
        <authorList>
            <consortium name="DOE Joint Genome Institute"/>
            <person name="Haitjema C.H."/>
            <person name="Gilmore S.P."/>
            <person name="Henske J.K."/>
            <person name="Solomon K.V."/>
            <person name="De Groot R."/>
            <person name="Kuo A."/>
            <person name="Mondo S.J."/>
            <person name="Salamov A.A."/>
            <person name="Labutti K."/>
            <person name="Zhao Z."/>
            <person name="Chiniquy J."/>
            <person name="Barry K."/>
            <person name="Brewer H.M."/>
            <person name="Purvine S.O."/>
            <person name="Wright A.T."/>
            <person name="Boxma B."/>
            <person name="Van Alen T."/>
            <person name="Hackstein J.H."/>
            <person name="Baker S.E."/>
            <person name="Grigoriev I.V."/>
            <person name="O'Malley M.A."/>
        </authorList>
    </citation>
    <scope>NUCLEOTIDE SEQUENCE [LARGE SCALE GENOMIC DNA]</scope>
    <source>
        <strain evidence="1 2">G1</strain>
    </source>
</reference>
<organism evidence="1 2">
    <name type="scientific">Neocallimastix californiae</name>
    <dbReference type="NCBI Taxonomy" id="1754190"/>
    <lineage>
        <taxon>Eukaryota</taxon>
        <taxon>Fungi</taxon>
        <taxon>Fungi incertae sedis</taxon>
        <taxon>Chytridiomycota</taxon>
        <taxon>Chytridiomycota incertae sedis</taxon>
        <taxon>Neocallimastigomycetes</taxon>
        <taxon>Neocallimastigales</taxon>
        <taxon>Neocallimastigaceae</taxon>
        <taxon>Neocallimastix</taxon>
    </lineage>
</organism>
<accession>A0A1Y2AEQ8</accession>
<keyword evidence="2" id="KW-1185">Reference proteome</keyword>
<sequence length="280" mass="33037">MNIKENYKNIIILDQKNDLRKSTNIKKNHIIERNTNKLDKNNKKGDIYGIKILDQDQNNIRKNSVLSIKSNENNEKNDRYDKILSDRNIYLDIKPKIILDPNKILEKNDQIEKKTLHKKDQNISTRISNPINKELNTTNSIIVNETRKSNEENIYLNKDSKIINNIENKIEFNNSTVNKNRLISKEYNENNTIQKGITRNYKTKSEEKNKTDNKIKLSSLPTKKNKIQNKNNLLINENNYYIIQINKQQQFEHQILEIKLNGKVVNEQPLNDFNFAGVYL</sequence>
<dbReference type="AlphaFoldDB" id="A0A1Y2AEQ8"/>
<evidence type="ECO:0000313" key="2">
    <source>
        <dbReference type="Proteomes" id="UP000193920"/>
    </source>
</evidence>
<evidence type="ECO:0000313" key="1">
    <source>
        <dbReference type="EMBL" id="ORY20770.1"/>
    </source>
</evidence>
<dbReference type="Proteomes" id="UP000193920">
    <property type="component" value="Unassembled WGS sequence"/>
</dbReference>
<name>A0A1Y2AEQ8_9FUNG</name>